<dbReference type="SUPFAM" id="SSF46689">
    <property type="entry name" value="Homeodomain-like"/>
    <property type="match status" value="1"/>
</dbReference>
<sequence length="355" mass="40241">MTAFISSSPKAKVGDREVFLPAPGLRTYDVIRKQLRVFNPVILFHDHQFVKEHGGLEHVHIPYGDPLYRPSIETHKRRIYRMLEQNTRFWTDVREPNKERMSPVPSLASSSTPPLYPQDLHRLRRRRQSSSATTNVTAAGSAVLDCCSSSSTASSSPTIPPPSPPSLPILPTSPTRTRTISAASSRKHHQQSQQPVQPASGPKRRRGNLPKAVTAILRDWLAEHKKHPYPTEEEKAMLANQTDLTLNQISNWFINARRRILQPMLQEDQLKSPPADDDSTDDDLMRHANLSIRPYSSEGWSVLGKRSRHRKRSSAAEDARSVKRGPPLQEPRTPPHFASHHHHHHASSMSTRQRR</sequence>
<dbReference type="GO" id="GO:0006355">
    <property type="term" value="P:regulation of DNA-templated transcription"/>
    <property type="evidence" value="ECO:0007669"/>
    <property type="project" value="InterPro"/>
</dbReference>
<evidence type="ECO:0000256" key="5">
    <source>
        <dbReference type="ARBA" id="ARBA00023163"/>
    </source>
</evidence>
<feature type="compositionally biased region" description="Basic residues" evidence="9">
    <location>
        <begin position="338"/>
        <end position="355"/>
    </location>
</feature>
<organism evidence="11 12">
    <name type="scientific">Syncephalastrum racemosum</name>
    <name type="common">Filamentous fungus</name>
    <dbReference type="NCBI Taxonomy" id="13706"/>
    <lineage>
        <taxon>Eukaryota</taxon>
        <taxon>Fungi</taxon>
        <taxon>Fungi incertae sedis</taxon>
        <taxon>Mucoromycota</taxon>
        <taxon>Mucoromycotina</taxon>
        <taxon>Mucoromycetes</taxon>
        <taxon>Mucorales</taxon>
        <taxon>Syncephalastraceae</taxon>
        <taxon>Syncephalastrum</taxon>
    </lineage>
</organism>
<dbReference type="AlphaFoldDB" id="A0A1X2HU87"/>
<evidence type="ECO:0000313" key="11">
    <source>
        <dbReference type="EMBL" id="ORZ03091.1"/>
    </source>
</evidence>
<evidence type="ECO:0000256" key="8">
    <source>
        <dbReference type="PROSITE-ProRule" id="PRU00108"/>
    </source>
</evidence>
<feature type="DNA-binding region" description="Homeobox" evidence="8">
    <location>
        <begin position="202"/>
        <end position="264"/>
    </location>
</feature>
<dbReference type="PANTHER" id="PTHR11850">
    <property type="entry name" value="HOMEOBOX PROTEIN TRANSCRIPTION FACTORS"/>
    <property type="match status" value="1"/>
</dbReference>
<protein>
    <recommendedName>
        <fullName evidence="10">Homeobox domain-containing protein</fullName>
    </recommendedName>
</protein>
<evidence type="ECO:0000256" key="4">
    <source>
        <dbReference type="ARBA" id="ARBA00023155"/>
    </source>
</evidence>
<reference evidence="11 12" key="1">
    <citation type="submission" date="2016-07" db="EMBL/GenBank/DDBJ databases">
        <title>Pervasive Adenine N6-methylation of Active Genes in Fungi.</title>
        <authorList>
            <consortium name="DOE Joint Genome Institute"/>
            <person name="Mondo S.J."/>
            <person name="Dannebaum R.O."/>
            <person name="Kuo R.C."/>
            <person name="Labutti K."/>
            <person name="Haridas S."/>
            <person name="Kuo A."/>
            <person name="Salamov A."/>
            <person name="Ahrendt S.R."/>
            <person name="Lipzen A."/>
            <person name="Sullivan W."/>
            <person name="Andreopoulos W.B."/>
            <person name="Clum A."/>
            <person name="Lindquist E."/>
            <person name="Daum C."/>
            <person name="Ramamoorthy G.K."/>
            <person name="Gryganskyi A."/>
            <person name="Culley D."/>
            <person name="Magnuson J.K."/>
            <person name="James T.Y."/>
            <person name="O'Malley M.A."/>
            <person name="Stajich J.E."/>
            <person name="Spatafora J.W."/>
            <person name="Visel A."/>
            <person name="Grigoriev I.V."/>
        </authorList>
    </citation>
    <scope>NUCLEOTIDE SEQUENCE [LARGE SCALE GENOMIC DNA]</scope>
    <source>
        <strain evidence="11 12">NRRL 2496</strain>
    </source>
</reference>
<dbReference type="InterPro" id="IPR009057">
    <property type="entry name" value="Homeodomain-like_sf"/>
</dbReference>
<dbReference type="GO" id="GO:0005634">
    <property type="term" value="C:nucleus"/>
    <property type="evidence" value="ECO:0007669"/>
    <property type="project" value="UniProtKB-SubCell"/>
</dbReference>
<feature type="compositionally biased region" description="Pro residues" evidence="9">
    <location>
        <begin position="158"/>
        <end position="168"/>
    </location>
</feature>
<dbReference type="SMART" id="SM00389">
    <property type="entry name" value="HOX"/>
    <property type="match status" value="1"/>
</dbReference>
<feature type="region of interest" description="Disordered" evidence="9">
    <location>
        <begin position="301"/>
        <end position="355"/>
    </location>
</feature>
<evidence type="ECO:0000256" key="1">
    <source>
        <dbReference type="ARBA" id="ARBA00004123"/>
    </source>
</evidence>
<evidence type="ECO:0000256" key="7">
    <source>
        <dbReference type="ARBA" id="ARBA00038021"/>
    </source>
</evidence>
<name>A0A1X2HU87_SYNRA</name>
<keyword evidence="12" id="KW-1185">Reference proteome</keyword>
<dbReference type="EMBL" id="MCGN01000001">
    <property type="protein sequence ID" value="ORZ03091.1"/>
    <property type="molecule type" value="Genomic_DNA"/>
</dbReference>
<feature type="domain" description="Homeobox" evidence="10">
    <location>
        <begin position="200"/>
        <end position="263"/>
    </location>
</feature>
<comment type="caution">
    <text evidence="11">The sequence shown here is derived from an EMBL/GenBank/DDBJ whole genome shotgun (WGS) entry which is preliminary data.</text>
</comment>
<feature type="region of interest" description="Disordered" evidence="9">
    <location>
        <begin position="94"/>
        <end position="117"/>
    </location>
</feature>
<keyword evidence="5" id="KW-0804">Transcription</keyword>
<keyword evidence="4 8" id="KW-0371">Homeobox</keyword>
<dbReference type="STRING" id="13706.A0A1X2HU87"/>
<dbReference type="OrthoDB" id="10056939at2759"/>
<dbReference type="PROSITE" id="PS50071">
    <property type="entry name" value="HOMEOBOX_2"/>
    <property type="match status" value="1"/>
</dbReference>
<evidence type="ECO:0000259" key="10">
    <source>
        <dbReference type="PROSITE" id="PS50071"/>
    </source>
</evidence>
<dbReference type="CDD" id="cd00086">
    <property type="entry name" value="homeodomain"/>
    <property type="match status" value="1"/>
</dbReference>
<evidence type="ECO:0000313" key="12">
    <source>
        <dbReference type="Proteomes" id="UP000242180"/>
    </source>
</evidence>
<dbReference type="Gene3D" id="1.10.10.60">
    <property type="entry name" value="Homeodomain-like"/>
    <property type="match status" value="1"/>
</dbReference>
<dbReference type="InParanoid" id="A0A1X2HU87"/>
<keyword evidence="6 8" id="KW-0539">Nucleus</keyword>
<dbReference type="Proteomes" id="UP000242180">
    <property type="component" value="Unassembled WGS sequence"/>
</dbReference>
<dbReference type="OMA" id="FHRRDST"/>
<comment type="subcellular location">
    <subcellularLocation>
        <location evidence="1 8">Nucleus</location>
    </subcellularLocation>
</comment>
<dbReference type="InterPro" id="IPR008422">
    <property type="entry name" value="KN_HD"/>
</dbReference>
<keyword evidence="2" id="KW-0805">Transcription regulation</keyword>
<dbReference type="FunFam" id="1.10.10.60:FF:000059">
    <property type="entry name" value="TGFB-induced factor homeobox 1"/>
    <property type="match status" value="1"/>
</dbReference>
<evidence type="ECO:0000256" key="6">
    <source>
        <dbReference type="ARBA" id="ARBA00023242"/>
    </source>
</evidence>
<feature type="region of interest" description="Disordered" evidence="9">
    <location>
        <begin position="147"/>
        <end position="208"/>
    </location>
</feature>
<proteinExistence type="inferred from homology"/>
<feature type="compositionally biased region" description="Low complexity" evidence="9">
    <location>
        <begin position="169"/>
        <end position="184"/>
    </location>
</feature>
<accession>A0A1X2HU87</accession>
<feature type="compositionally biased region" description="Low complexity" evidence="9">
    <location>
        <begin position="148"/>
        <end position="157"/>
    </location>
</feature>
<evidence type="ECO:0000256" key="3">
    <source>
        <dbReference type="ARBA" id="ARBA00023125"/>
    </source>
</evidence>
<gene>
    <name evidence="11" type="ORF">BCR43DRAFT_450266</name>
</gene>
<dbReference type="GO" id="GO:0003677">
    <property type="term" value="F:DNA binding"/>
    <property type="evidence" value="ECO:0007669"/>
    <property type="project" value="UniProtKB-UniRule"/>
</dbReference>
<evidence type="ECO:0000256" key="2">
    <source>
        <dbReference type="ARBA" id="ARBA00023015"/>
    </source>
</evidence>
<dbReference type="Pfam" id="PF05920">
    <property type="entry name" value="Homeobox_KN"/>
    <property type="match status" value="1"/>
</dbReference>
<evidence type="ECO:0000256" key="9">
    <source>
        <dbReference type="SAM" id="MobiDB-lite"/>
    </source>
</evidence>
<keyword evidence="3 8" id="KW-0238">DNA-binding</keyword>
<dbReference type="InterPro" id="IPR001356">
    <property type="entry name" value="HD"/>
</dbReference>
<comment type="similarity">
    <text evidence="7">Belongs to the TALE/TGIF homeobox family.</text>
</comment>
<dbReference type="InterPro" id="IPR050224">
    <property type="entry name" value="TALE_homeobox"/>
</dbReference>